<comment type="caution">
    <text evidence="1">The sequence shown here is derived from an EMBL/GenBank/DDBJ whole genome shotgun (WGS) entry which is preliminary data.</text>
</comment>
<evidence type="ECO:0000313" key="1">
    <source>
        <dbReference type="EMBL" id="KAH6636712.1"/>
    </source>
</evidence>
<dbReference type="EMBL" id="JAGIZQ010000003">
    <property type="protein sequence ID" value="KAH6636712.1"/>
    <property type="molecule type" value="Genomic_DNA"/>
</dbReference>
<reference evidence="1 2" key="1">
    <citation type="journal article" date="2021" name="Nat. Commun.">
        <title>Genetic determinants of endophytism in the Arabidopsis root mycobiome.</title>
        <authorList>
            <person name="Mesny F."/>
            <person name="Miyauchi S."/>
            <person name="Thiergart T."/>
            <person name="Pickel B."/>
            <person name="Atanasova L."/>
            <person name="Karlsson M."/>
            <person name="Huettel B."/>
            <person name="Barry K.W."/>
            <person name="Haridas S."/>
            <person name="Chen C."/>
            <person name="Bauer D."/>
            <person name="Andreopoulos W."/>
            <person name="Pangilinan J."/>
            <person name="LaButti K."/>
            <person name="Riley R."/>
            <person name="Lipzen A."/>
            <person name="Clum A."/>
            <person name="Drula E."/>
            <person name="Henrissat B."/>
            <person name="Kohler A."/>
            <person name="Grigoriev I.V."/>
            <person name="Martin F.M."/>
            <person name="Hacquard S."/>
        </authorList>
    </citation>
    <scope>NUCLEOTIDE SEQUENCE [LARGE SCALE GENOMIC DNA]</scope>
    <source>
        <strain evidence="1 2">MPI-SDFR-AT-0079</strain>
    </source>
</reference>
<evidence type="ECO:0000313" key="2">
    <source>
        <dbReference type="Proteomes" id="UP000724584"/>
    </source>
</evidence>
<proteinExistence type="predicted"/>
<organism evidence="1 2">
    <name type="scientific">Chaetomium tenue</name>
    <dbReference type="NCBI Taxonomy" id="1854479"/>
    <lineage>
        <taxon>Eukaryota</taxon>
        <taxon>Fungi</taxon>
        <taxon>Dikarya</taxon>
        <taxon>Ascomycota</taxon>
        <taxon>Pezizomycotina</taxon>
        <taxon>Sordariomycetes</taxon>
        <taxon>Sordariomycetidae</taxon>
        <taxon>Sordariales</taxon>
        <taxon>Chaetomiaceae</taxon>
        <taxon>Chaetomium</taxon>
    </lineage>
</organism>
<dbReference type="Proteomes" id="UP000724584">
    <property type="component" value="Unassembled WGS sequence"/>
</dbReference>
<sequence>MFWGCAEMQSETFLFLLSAPCSILRALVLFAPVIDQGWFHFAELGKKWIEEGGACVPHRMAGSSDSTDRSIEALDRMKQGSGRDDNMAHILPVFRFELLLLIQRDSQTATPGILNFLKSHHQFLAQSHGGIKWVRKREVRGDRGRSRCESNMNRAGILINIMYVQQQSKVNGMRMCVATKHVGMFLQGRNSAKSALTTWPRWLLVFCGLPSGEESPLSSSSPTGFLPRNLATASRGRHP</sequence>
<keyword evidence="2" id="KW-1185">Reference proteome</keyword>
<gene>
    <name evidence="1" type="ORF">F5144DRAFT_191216</name>
</gene>
<accession>A0ACB7PEH3</accession>
<protein>
    <submittedName>
        <fullName evidence="1">Uncharacterized protein</fullName>
    </submittedName>
</protein>
<name>A0ACB7PEH3_9PEZI</name>